<gene>
    <name evidence="5" type="ORF">B0A48_04881</name>
</gene>
<evidence type="ECO:0000256" key="1">
    <source>
        <dbReference type="ARBA" id="ARBA00022884"/>
    </source>
</evidence>
<dbReference type="GO" id="GO:0003723">
    <property type="term" value="F:RNA binding"/>
    <property type="evidence" value="ECO:0007669"/>
    <property type="project" value="UniProtKB-UniRule"/>
</dbReference>
<evidence type="ECO:0000313" key="5">
    <source>
        <dbReference type="EMBL" id="OQO09481.1"/>
    </source>
</evidence>
<proteinExistence type="predicted"/>
<dbReference type="Pfam" id="PF05383">
    <property type="entry name" value="La"/>
    <property type="match status" value="1"/>
</dbReference>
<feature type="domain" description="HTH La-type RNA-binding" evidence="4">
    <location>
        <begin position="42"/>
        <end position="134"/>
    </location>
</feature>
<dbReference type="Gene3D" id="1.10.10.10">
    <property type="entry name" value="Winged helix-like DNA-binding domain superfamily/Winged helix DNA-binding domain"/>
    <property type="match status" value="1"/>
</dbReference>
<dbReference type="OrthoDB" id="435402at2759"/>
<feature type="region of interest" description="Disordered" evidence="3">
    <location>
        <begin position="1"/>
        <end position="42"/>
    </location>
</feature>
<dbReference type="Proteomes" id="UP000192596">
    <property type="component" value="Unassembled WGS sequence"/>
</dbReference>
<dbReference type="InterPro" id="IPR006630">
    <property type="entry name" value="La_HTH"/>
</dbReference>
<organism evidence="5 6">
    <name type="scientific">Cryoendolithus antarcticus</name>
    <dbReference type="NCBI Taxonomy" id="1507870"/>
    <lineage>
        <taxon>Eukaryota</taxon>
        <taxon>Fungi</taxon>
        <taxon>Dikarya</taxon>
        <taxon>Ascomycota</taxon>
        <taxon>Pezizomycotina</taxon>
        <taxon>Dothideomycetes</taxon>
        <taxon>Dothideomycetidae</taxon>
        <taxon>Cladosporiales</taxon>
        <taxon>Cladosporiaceae</taxon>
        <taxon>Cryoendolithus</taxon>
    </lineage>
</organism>
<keyword evidence="6" id="KW-1185">Reference proteome</keyword>
<evidence type="ECO:0000313" key="6">
    <source>
        <dbReference type="Proteomes" id="UP000192596"/>
    </source>
</evidence>
<evidence type="ECO:0000256" key="3">
    <source>
        <dbReference type="SAM" id="MobiDB-lite"/>
    </source>
</evidence>
<comment type="caution">
    <text evidence="5">The sequence shown here is derived from an EMBL/GenBank/DDBJ whole genome shotgun (WGS) entry which is preliminary data.</text>
</comment>
<reference evidence="6" key="1">
    <citation type="submission" date="2017-03" db="EMBL/GenBank/DDBJ databases">
        <title>Genomes of endolithic fungi from Antarctica.</title>
        <authorList>
            <person name="Coleine C."/>
            <person name="Masonjones S."/>
            <person name="Stajich J.E."/>
        </authorList>
    </citation>
    <scope>NUCLEOTIDE SEQUENCE [LARGE SCALE GENOMIC DNA]</scope>
    <source>
        <strain evidence="6">CCFEE 5527</strain>
    </source>
</reference>
<dbReference type="InParanoid" id="A0A1V8TDZ6"/>
<feature type="region of interest" description="Disordered" evidence="3">
    <location>
        <begin position="559"/>
        <end position="600"/>
    </location>
</feature>
<dbReference type="InterPro" id="IPR036390">
    <property type="entry name" value="WH_DNA-bd_sf"/>
</dbReference>
<feature type="compositionally biased region" description="Basic and acidic residues" evidence="3">
    <location>
        <begin position="559"/>
        <end position="583"/>
    </location>
</feature>
<keyword evidence="1 2" id="KW-0694">RNA-binding</keyword>
<name>A0A1V8TDZ6_9PEZI</name>
<dbReference type="Pfam" id="PF09692">
    <property type="entry name" value="Arb1"/>
    <property type="match status" value="1"/>
</dbReference>
<feature type="compositionally biased region" description="Polar residues" evidence="3">
    <location>
        <begin position="1"/>
        <end position="13"/>
    </location>
</feature>
<dbReference type="GO" id="GO:0033167">
    <property type="term" value="C:ARC complex"/>
    <property type="evidence" value="ECO:0007669"/>
    <property type="project" value="InterPro"/>
</dbReference>
<dbReference type="SUPFAM" id="SSF46785">
    <property type="entry name" value="Winged helix' DNA-binding domain"/>
    <property type="match status" value="1"/>
</dbReference>
<evidence type="ECO:0000256" key="2">
    <source>
        <dbReference type="PROSITE-ProRule" id="PRU00332"/>
    </source>
</evidence>
<dbReference type="PROSITE" id="PS50961">
    <property type="entry name" value="HTH_LA"/>
    <property type="match status" value="1"/>
</dbReference>
<feature type="compositionally biased region" description="Low complexity" evidence="3">
    <location>
        <begin position="14"/>
        <end position="35"/>
    </location>
</feature>
<dbReference type="STRING" id="1507870.A0A1V8TDZ6"/>
<dbReference type="GO" id="GO:0031047">
    <property type="term" value="P:regulatory ncRNA-mediated gene silencing"/>
    <property type="evidence" value="ECO:0007669"/>
    <property type="project" value="InterPro"/>
</dbReference>
<dbReference type="EMBL" id="NAJO01000010">
    <property type="protein sequence ID" value="OQO09481.1"/>
    <property type="molecule type" value="Genomic_DNA"/>
</dbReference>
<feature type="compositionally biased region" description="Acidic residues" evidence="3">
    <location>
        <begin position="591"/>
        <end position="600"/>
    </location>
</feature>
<evidence type="ECO:0000259" key="4">
    <source>
        <dbReference type="PROSITE" id="PS50961"/>
    </source>
</evidence>
<protein>
    <recommendedName>
        <fullName evidence="4">HTH La-type RNA-binding domain-containing protein</fullName>
    </recommendedName>
</protein>
<dbReference type="InterPro" id="IPR018606">
    <property type="entry name" value="Arb1"/>
</dbReference>
<accession>A0A1V8TDZ6</accession>
<sequence>MADPLSSPSAQADATTKPPISNTTTQTTTVSNTAQPPATNTVTRPTLDKAAVIRQVEYYFSDANLATDTHLLGKLQEAKYGPGCVSLKQILSWGRMRDFKPSGDVKNALRESTIVEVVDNKYIRRKIPYDMAKAKVEPAIRAQELVDSKKNVVLAANPHLSKGMLRPTNFEHDYVNPALTPEERRANEDDYSTDNSFCYRMELAIVRYLKKRRGHEKVNLLFDDYLDYCGIHKDFSQFTGGISKTEIEGLSKDEIETRNTKHFVLDEARESIDAGDGTWFVNFPGTLRGFFSTRFSTRFDTTHQEVVEASCNILRNWFKYLLHHNVFAEYTDQLEESITILDEIEREFPLMAKASKSLPGVFNIAASIAMNGSATASCVKQESYEDDDFKPDISADAMVFTKQDARTIFLTGIVAYGTQSQIDRAEAHVTDLTNLRVVWEDDDVHLEITEISLLSDADATTQDLFQGLGHTIVPALGKMTCKRYEKPNFSDREPAPDWDGHETFEFIVDEKTLYNCYVGLKFDAVVKELEMGILWIDHLYYCDGSFYKWCWNEIVMDQKKAKKDPRGWGRWDDERKKDDDGTDKAAAYSDGDGDSDFEDY</sequence>
<dbReference type="AlphaFoldDB" id="A0A1V8TDZ6"/>
<dbReference type="InterPro" id="IPR036388">
    <property type="entry name" value="WH-like_DNA-bd_sf"/>
</dbReference>
<dbReference type="SMART" id="SM00715">
    <property type="entry name" value="LA"/>
    <property type="match status" value="1"/>
</dbReference>